<reference evidence="1 2" key="1">
    <citation type="submission" date="2021-02" db="EMBL/GenBank/DDBJ databases">
        <title>Genome assembly of Pseudopithomyces chartarum.</title>
        <authorList>
            <person name="Jauregui R."/>
            <person name="Singh J."/>
            <person name="Voisey C."/>
        </authorList>
    </citation>
    <scope>NUCLEOTIDE SEQUENCE [LARGE SCALE GENOMIC DNA]</scope>
    <source>
        <strain evidence="1 2">AGR01</strain>
    </source>
</reference>
<evidence type="ECO:0000313" key="1">
    <source>
        <dbReference type="EMBL" id="KAK3207690.1"/>
    </source>
</evidence>
<evidence type="ECO:0000313" key="2">
    <source>
        <dbReference type="Proteomes" id="UP001280581"/>
    </source>
</evidence>
<accession>A0AAN6LYK9</accession>
<name>A0AAN6LYK9_9PLEO</name>
<dbReference type="PANTHER" id="PTHR37540:SF5">
    <property type="entry name" value="TRANSCRIPTION FACTOR DOMAIN-CONTAINING PROTEIN"/>
    <property type="match status" value="1"/>
</dbReference>
<sequence length="479" mass="54508">MPQGPLLEPRPKGKIKPIVMIFDSKPRHARQKNAKKPPKNYSAASKKTFAFVNTSHPVEADEESRRLVKTHVMQEVLRQKLLDRSKLEKEPTKRLCYPRDPPLFRVISPEAPLSYLFTYPIQTEPYMLKLVHDSKVEFEFDRIDAAAMLPPGSKVRDTAWYPLVMTDAALFHALLCMSALFGLRDMIVQRKHMLESIRLINDRLPGEEATSDATITAVLFMAKAEYFQGNHDAWGIHMEGTKRIIDLRGGIQKLPFLIQEKIYNTDLLGCIEAGATPHFPPIHPLSPPYPHNLPPSILSLAETYNLPPTLLSLLSEITPHTTSPPPTHDIPNLQYRLLSLHSTRQYQHEKRSDVIEDILTTSTTLYLFLPHRHSLPPFRPLSYTYLLTRLSFLTNQLLTQRTPPQHAPFLLWVCLLGEIFSSPVGTLFREQMRDVSRMLGVTSWEGVEVVMGGMWGLEGYEVRGLWEDAMGSDVPGSIR</sequence>
<dbReference type="AlphaFoldDB" id="A0AAN6LYK9"/>
<dbReference type="InterPro" id="IPR021858">
    <property type="entry name" value="Fun_TF"/>
</dbReference>
<comment type="caution">
    <text evidence="1">The sequence shown here is derived from an EMBL/GenBank/DDBJ whole genome shotgun (WGS) entry which is preliminary data.</text>
</comment>
<gene>
    <name evidence="1" type="ORF">GRF29_96g83857</name>
</gene>
<dbReference type="PANTHER" id="PTHR37540">
    <property type="entry name" value="TRANSCRIPTION FACTOR (ACR-2), PUTATIVE-RELATED-RELATED"/>
    <property type="match status" value="1"/>
</dbReference>
<dbReference type="Proteomes" id="UP001280581">
    <property type="component" value="Unassembled WGS sequence"/>
</dbReference>
<keyword evidence="2" id="KW-1185">Reference proteome</keyword>
<dbReference type="EMBL" id="WVTA01000008">
    <property type="protein sequence ID" value="KAK3207690.1"/>
    <property type="molecule type" value="Genomic_DNA"/>
</dbReference>
<protein>
    <submittedName>
        <fullName evidence="1">Uncharacterized protein</fullName>
    </submittedName>
</protein>
<dbReference type="Pfam" id="PF11951">
    <property type="entry name" value="Fungal_trans_2"/>
    <property type="match status" value="1"/>
</dbReference>
<organism evidence="1 2">
    <name type="scientific">Pseudopithomyces chartarum</name>
    <dbReference type="NCBI Taxonomy" id="1892770"/>
    <lineage>
        <taxon>Eukaryota</taxon>
        <taxon>Fungi</taxon>
        <taxon>Dikarya</taxon>
        <taxon>Ascomycota</taxon>
        <taxon>Pezizomycotina</taxon>
        <taxon>Dothideomycetes</taxon>
        <taxon>Pleosporomycetidae</taxon>
        <taxon>Pleosporales</taxon>
        <taxon>Massarineae</taxon>
        <taxon>Didymosphaeriaceae</taxon>
        <taxon>Pseudopithomyces</taxon>
    </lineage>
</organism>
<proteinExistence type="predicted"/>